<dbReference type="Proteomes" id="UP001353858">
    <property type="component" value="Unassembled WGS sequence"/>
</dbReference>
<dbReference type="AlphaFoldDB" id="A0AAN7Q5I2"/>
<feature type="chain" id="PRO_5042988997" evidence="1">
    <location>
        <begin position="20"/>
        <end position="132"/>
    </location>
</feature>
<protein>
    <submittedName>
        <fullName evidence="2">Uncharacterized protein</fullName>
    </submittedName>
</protein>
<comment type="caution">
    <text evidence="2">The sequence shown here is derived from an EMBL/GenBank/DDBJ whole genome shotgun (WGS) entry which is preliminary data.</text>
</comment>
<proteinExistence type="predicted"/>
<evidence type="ECO:0000313" key="2">
    <source>
        <dbReference type="EMBL" id="KAK4886324.1"/>
    </source>
</evidence>
<reference evidence="3" key="1">
    <citation type="submission" date="2023-01" db="EMBL/GenBank/DDBJ databases">
        <title>Key to firefly adult light organ development and bioluminescence: homeobox transcription factors regulate luciferase expression and transportation to peroxisome.</title>
        <authorList>
            <person name="Fu X."/>
        </authorList>
    </citation>
    <scope>NUCLEOTIDE SEQUENCE [LARGE SCALE GENOMIC DNA]</scope>
</reference>
<keyword evidence="1" id="KW-0732">Signal</keyword>
<dbReference type="EMBL" id="JARPUR010000001">
    <property type="protein sequence ID" value="KAK4886324.1"/>
    <property type="molecule type" value="Genomic_DNA"/>
</dbReference>
<sequence length="132" mass="15120">MKTFIILMFTLSLLTRSNCFNHKKGGGFFSISSLLSVLPTLFEIPELFSYKHPHLSSYDRKPAPLGNVNNPYYVPHLKMGYKTNKSSSHAAARRYARAKRREVKPFKIASEKVTAHNQIIMLVINKPKFVSY</sequence>
<evidence type="ECO:0000256" key="1">
    <source>
        <dbReference type="SAM" id="SignalP"/>
    </source>
</evidence>
<keyword evidence="3" id="KW-1185">Reference proteome</keyword>
<name>A0AAN7Q5I2_9COLE</name>
<feature type="signal peptide" evidence="1">
    <location>
        <begin position="1"/>
        <end position="19"/>
    </location>
</feature>
<accession>A0AAN7Q5I2</accession>
<organism evidence="2 3">
    <name type="scientific">Aquatica leii</name>
    <dbReference type="NCBI Taxonomy" id="1421715"/>
    <lineage>
        <taxon>Eukaryota</taxon>
        <taxon>Metazoa</taxon>
        <taxon>Ecdysozoa</taxon>
        <taxon>Arthropoda</taxon>
        <taxon>Hexapoda</taxon>
        <taxon>Insecta</taxon>
        <taxon>Pterygota</taxon>
        <taxon>Neoptera</taxon>
        <taxon>Endopterygota</taxon>
        <taxon>Coleoptera</taxon>
        <taxon>Polyphaga</taxon>
        <taxon>Elateriformia</taxon>
        <taxon>Elateroidea</taxon>
        <taxon>Lampyridae</taxon>
        <taxon>Luciolinae</taxon>
        <taxon>Aquatica</taxon>
    </lineage>
</organism>
<evidence type="ECO:0000313" key="3">
    <source>
        <dbReference type="Proteomes" id="UP001353858"/>
    </source>
</evidence>
<gene>
    <name evidence="2" type="ORF">RN001_002595</name>
</gene>